<evidence type="ECO:0000256" key="7">
    <source>
        <dbReference type="ARBA" id="ARBA00022692"/>
    </source>
</evidence>
<evidence type="ECO:0000256" key="3">
    <source>
        <dbReference type="ARBA" id="ARBA00021539"/>
    </source>
</evidence>
<keyword evidence="4" id="KW-1003">Cell membrane</keyword>
<evidence type="ECO:0000313" key="11">
    <source>
        <dbReference type="EMBL" id="KMT64668.1"/>
    </source>
</evidence>
<evidence type="ECO:0000256" key="4">
    <source>
        <dbReference type="ARBA" id="ARBA00022475"/>
    </source>
</evidence>
<dbReference type="NCBIfam" id="TIGR02532">
    <property type="entry name" value="IV_pilin_GFxxxE"/>
    <property type="match status" value="1"/>
</dbReference>
<dbReference type="PANTHER" id="PTHR39583">
    <property type="entry name" value="TYPE II SECRETION SYSTEM PROTEIN J-RELATED"/>
    <property type="match status" value="1"/>
</dbReference>
<dbReference type="NCBIfam" id="TIGR01711">
    <property type="entry name" value="gspJ"/>
    <property type="match status" value="1"/>
</dbReference>
<evidence type="ECO:0000256" key="5">
    <source>
        <dbReference type="ARBA" id="ARBA00022481"/>
    </source>
</evidence>
<dbReference type="GO" id="GO:0005524">
    <property type="term" value="F:ATP binding"/>
    <property type="evidence" value="ECO:0007669"/>
    <property type="project" value="UniProtKB-KW"/>
</dbReference>
<protein>
    <recommendedName>
        <fullName evidence="3">Type II secretion system protein J</fullName>
    </recommendedName>
</protein>
<dbReference type="InterPro" id="IPR012902">
    <property type="entry name" value="N_methyl_site"/>
</dbReference>
<keyword evidence="5" id="KW-0488">Methylation</keyword>
<evidence type="ECO:0000256" key="2">
    <source>
        <dbReference type="ARBA" id="ARBA00011084"/>
    </source>
</evidence>
<evidence type="ECO:0000256" key="8">
    <source>
        <dbReference type="ARBA" id="ARBA00022989"/>
    </source>
</evidence>
<evidence type="ECO:0000256" key="6">
    <source>
        <dbReference type="ARBA" id="ARBA00022519"/>
    </source>
</evidence>
<dbReference type="GO" id="GO:0015627">
    <property type="term" value="C:type II protein secretion system complex"/>
    <property type="evidence" value="ECO:0007669"/>
    <property type="project" value="InterPro"/>
</dbReference>
<dbReference type="PROSITE" id="PS00409">
    <property type="entry name" value="PROKAR_NTER_METHYL"/>
    <property type="match status" value="1"/>
</dbReference>
<keyword evidence="11" id="KW-0067">ATP-binding</keyword>
<dbReference type="EMBL" id="LAZL01000022">
    <property type="protein sequence ID" value="KMT64668.1"/>
    <property type="molecule type" value="Genomic_DNA"/>
</dbReference>
<dbReference type="SUPFAM" id="SSF54523">
    <property type="entry name" value="Pili subunits"/>
    <property type="match status" value="1"/>
</dbReference>
<dbReference type="InterPro" id="IPR045584">
    <property type="entry name" value="Pilin-like"/>
</dbReference>
<name>A0A0J8GVG8_9ALTE</name>
<evidence type="ECO:0000256" key="9">
    <source>
        <dbReference type="ARBA" id="ARBA00023136"/>
    </source>
</evidence>
<keyword evidence="6" id="KW-0997">Cell inner membrane</keyword>
<feature type="transmembrane region" description="Helical" evidence="10">
    <location>
        <begin position="12"/>
        <end position="30"/>
    </location>
</feature>
<organism evidence="11 12">
    <name type="scientific">Catenovulum maritimum</name>
    <dbReference type="NCBI Taxonomy" id="1513271"/>
    <lineage>
        <taxon>Bacteria</taxon>
        <taxon>Pseudomonadati</taxon>
        <taxon>Pseudomonadota</taxon>
        <taxon>Gammaproteobacteria</taxon>
        <taxon>Alteromonadales</taxon>
        <taxon>Alteromonadaceae</taxon>
        <taxon>Catenovulum</taxon>
    </lineage>
</organism>
<keyword evidence="8 10" id="KW-1133">Transmembrane helix</keyword>
<keyword evidence="9 10" id="KW-0472">Membrane</keyword>
<accession>A0A0J8GVG8</accession>
<proteinExistence type="inferred from homology"/>
<keyword evidence="12" id="KW-1185">Reference proteome</keyword>
<dbReference type="PATRIC" id="fig|1513271.3.peg.2728"/>
<comment type="caution">
    <text evidence="11">The sequence shown here is derived from an EMBL/GenBank/DDBJ whole genome shotgun (WGS) entry which is preliminary data.</text>
</comment>
<evidence type="ECO:0000256" key="10">
    <source>
        <dbReference type="SAM" id="Phobius"/>
    </source>
</evidence>
<dbReference type="STRING" id="1513271.XM47_13295"/>
<reference evidence="11 12" key="1">
    <citation type="submission" date="2015-04" db="EMBL/GenBank/DDBJ databases">
        <title>Draft Genome Sequence of the Novel Agar-Digesting Marine Bacterium Q1.</title>
        <authorList>
            <person name="Li Y."/>
            <person name="Li D."/>
            <person name="Chen G."/>
            <person name="Du Z."/>
        </authorList>
    </citation>
    <scope>NUCLEOTIDE SEQUENCE [LARGE SCALE GENOMIC DNA]</scope>
    <source>
        <strain evidence="11 12">Q1</strain>
    </source>
</reference>
<dbReference type="Gene3D" id="3.10.610.10">
    <property type="entry name" value="GSPII I/J protein-like"/>
    <property type="match status" value="1"/>
</dbReference>
<dbReference type="Gene3D" id="2.10.70.20">
    <property type="entry name" value="gspk-gspi-gspj complex like domains"/>
    <property type="match status" value="1"/>
</dbReference>
<dbReference type="PANTHER" id="PTHR39583:SF2">
    <property type="entry name" value="TYPE II SECRETION SYSTEM PROTEIN J"/>
    <property type="match status" value="1"/>
</dbReference>
<dbReference type="AlphaFoldDB" id="A0A0J8GVG8"/>
<sequence length="199" mass="22766">MQRQQGFTLIEMLLAISIFALMSLAGFNILSSTVDSNELSLKHGDKMAKLQRAMLTIERDFTQISQRKVRINGEAPSANLLAHGELILDSESQVLAFRRVGWTNPMNMLPRSEVQSLAYRIFDGNLERLHYVFPDPVQGEEPKVRVLLEDVEQIEFEFFDPEAKSWQTTWEKTSLPSGVSIKLYSQDFGEIQRVFNLVN</sequence>
<comment type="subcellular location">
    <subcellularLocation>
        <location evidence="1">Cell inner membrane</location>
        <topology evidence="1">Single-pass membrane protein</topology>
    </subcellularLocation>
</comment>
<dbReference type="InterPro" id="IPR010055">
    <property type="entry name" value="T2SS_protein-GspJ"/>
</dbReference>
<dbReference type="OrthoDB" id="9794345at2"/>
<gene>
    <name evidence="11" type="ORF">XM47_13295</name>
</gene>
<comment type="similarity">
    <text evidence="2">Belongs to the GSP J family.</text>
</comment>
<dbReference type="Proteomes" id="UP000037600">
    <property type="component" value="Unassembled WGS sequence"/>
</dbReference>
<evidence type="ECO:0000256" key="1">
    <source>
        <dbReference type="ARBA" id="ARBA00004377"/>
    </source>
</evidence>
<keyword evidence="7 10" id="KW-0812">Transmembrane</keyword>
<dbReference type="Pfam" id="PF11612">
    <property type="entry name" value="T2SSJ"/>
    <property type="match status" value="1"/>
</dbReference>
<dbReference type="GO" id="GO:0015628">
    <property type="term" value="P:protein secretion by the type II secretion system"/>
    <property type="evidence" value="ECO:0007669"/>
    <property type="project" value="InterPro"/>
</dbReference>
<dbReference type="Pfam" id="PF07963">
    <property type="entry name" value="N_methyl"/>
    <property type="match status" value="1"/>
</dbReference>
<dbReference type="InterPro" id="IPR051621">
    <property type="entry name" value="T2SS_protein_J"/>
</dbReference>
<dbReference type="GO" id="GO:0005886">
    <property type="term" value="C:plasma membrane"/>
    <property type="evidence" value="ECO:0007669"/>
    <property type="project" value="UniProtKB-SubCell"/>
</dbReference>
<keyword evidence="11" id="KW-0547">Nucleotide-binding</keyword>
<evidence type="ECO:0000313" key="12">
    <source>
        <dbReference type="Proteomes" id="UP000037600"/>
    </source>
</evidence>